<dbReference type="GO" id="GO:0005509">
    <property type="term" value="F:calcium ion binding"/>
    <property type="evidence" value="ECO:0007669"/>
    <property type="project" value="TreeGrafter"/>
</dbReference>
<dbReference type="OrthoDB" id="640742at2759"/>
<reference evidence="3 4" key="1">
    <citation type="submission" date="2016-09" db="EMBL/GenBank/DDBJ databases">
        <title>The draft genome of Dichanthelium oligosanthes: A C3 panicoid grass species.</title>
        <authorList>
            <person name="Studer A.J."/>
            <person name="Schnable J.C."/>
            <person name="Brutnell T.P."/>
        </authorList>
    </citation>
    <scope>NUCLEOTIDE SEQUENCE [LARGE SCALE GENOMIC DNA]</scope>
    <source>
        <strain evidence="4">cv. Kellogg 1175</strain>
        <tissue evidence="3">Leaf</tissue>
    </source>
</reference>
<protein>
    <submittedName>
        <fullName evidence="3">Putative peroxygenase 4</fullName>
    </submittedName>
</protein>
<evidence type="ECO:0000313" key="4">
    <source>
        <dbReference type="Proteomes" id="UP000095767"/>
    </source>
</evidence>
<dbReference type="InterPro" id="IPR007736">
    <property type="entry name" value="Caleosin-related"/>
</dbReference>
<dbReference type="Pfam" id="PF05042">
    <property type="entry name" value="Caleosin"/>
    <property type="match status" value="2"/>
</dbReference>
<organism evidence="3 4">
    <name type="scientific">Dichanthelium oligosanthes</name>
    <dbReference type="NCBI Taxonomy" id="888268"/>
    <lineage>
        <taxon>Eukaryota</taxon>
        <taxon>Viridiplantae</taxon>
        <taxon>Streptophyta</taxon>
        <taxon>Embryophyta</taxon>
        <taxon>Tracheophyta</taxon>
        <taxon>Spermatophyta</taxon>
        <taxon>Magnoliopsida</taxon>
        <taxon>Liliopsida</taxon>
        <taxon>Poales</taxon>
        <taxon>Poaceae</taxon>
        <taxon>PACMAD clade</taxon>
        <taxon>Panicoideae</taxon>
        <taxon>Panicodae</taxon>
        <taxon>Paniceae</taxon>
        <taxon>Dichantheliinae</taxon>
        <taxon>Dichanthelium</taxon>
    </lineage>
</organism>
<evidence type="ECO:0000256" key="2">
    <source>
        <dbReference type="SAM" id="MobiDB-lite"/>
    </source>
</evidence>
<dbReference type="SUPFAM" id="SSF47473">
    <property type="entry name" value="EF-hand"/>
    <property type="match status" value="1"/>
</dbReference>
<dbReference type="PANTHER" id="PTHR31495">
    <property type="entry name" value="PEROXYGENASE 3-RELATED"/>
    <property type="match status" value="1"/>
</dbReference>
<dbReference type="STRING" id="888268.A0A1E5VNQ5"/>
<keyword evidence="4" id="KW-1185">Reference proteome</keyword>
<comment type="similarity">
    <text evidence="1">Belongs to the caleosin family.</text>
</comment>
<comment type="caution">
    <text evidence="3">The sequence shown here is derived from an EMBL/GenBank/DDBJ whole genome shotgun (WGS) entry which is preliminary data.</text>
</comment>
<name>A0A1E5VNQ5_9POAL</name>
<dbReference type="EMBL" id="LWDX02033980">
    <property type="protein sequence ID" value="OEL26759.1"/>
    <property type="molecule type" value="Genomic_DNA"/>
</dbReference>
<evidence type="ECO:0000313" key="3">
    <source>
        <dbReference type="EMBL" id="OEL26759.1"/>
    </source>
</evidence>
<accession>A0A1E5VNQ5</accession>
<feature type="region of interest" description="Disordered" evidence="2">
    <location>
        <begin position="246"/>
        <end position="281"/>
    </location>
</feature>
<evidence type="ECO:0000256" key="1">
    <source>
        <dbReference type="ARBA" id="ARBA00006765"/>
    </source>
</evidence>
<proteinExistence type="inferred from homology"/>
<dbReference type="GO" id="GO:0004497">
    <property type="term" value="F:monooxygenase activity"/>
    <property type="evidence" value="ECO:0007669"/>
    <property type="project" value="TreeGrafter"/>
</dbReference>
<gene>
    <name evidence="3" type="ORF">BAE44_0012222</name>
</gene>
<sequence>MADVYKGELTPLQRHVAFFDRDKDGVIYPSETYQGFRAIGAGVLLSAFSAISINGLLGPKTIPENEKAPAFKLPIYVKNIQKGKHGSDSGVYDANGRFVPEKFEEIFKKHAHTRPDALTGKELQELLKANREPKDFKGWLGGFTEWKVLYSLCKDEMGFLHKDTYGRLGPHTNRPPRRALHKASAASTHRNRNIDSFPSVTRHTPLLASLPHSFLSLQGYLYDSLPRCCSVPSVDLHLLQPRPMAAKPAADSGKFPHRASAREAMESEGEATAAPFPLPRKTRPERSLARHVLRGASFALVTTLLLSVLEPGSHDDAVKDKEQPSSMADVYKGELTSLQRHVAFFDRDKDGVIYASETYEGFRAIGCGVALSAAAAVFINGGLGPKTIPENEKNIHKGKLPIYVKNIHKGKHGSDSGVYDANGRFVPEKFEEIFKKHAHTRHDALTGKELQELLKANREPKDFKGWLGSFTEWKVLYYLCKDKDGFLHKDNIRAVYDGSLFERLEKEQKSKKSAKKK</sequence>
<feature type="region of interest" description="Disordered" evidence="2">
    <location>
        <begin position="168"/>
        <end position="198"/>
    </location>
</feature>
<dbReference type="PANTHER" id="PTHR31495:SF1">
    <property type="entry name" value="INACTIVE PEROXYGENASE-LIKE PROTEIN-RELATED"/>
    <property type="match status" value="1"/>
</dbReference>
<dbReference type="AlphaFoldDB" id="A0A1E5VNQ5"/>
<dbReference type="Proteomes" id="UP000095767">
    <property type="component" value="Unassembled WGS sequence"/>
</dbReference>
<dbReference type="InterPro" id="IPR011992">
    <property type="entry name" value="EF-hand-dom_pair"/>
</dbReference>